<comment type="caution">
    <text evidence="1">The sequence shown here is derived from an EMBL/GenBank/DDBJ whole genome shotgun (WGS) entry which is preliminary data.</text>
</comment>
<evidence type="ECO:0000313" key="2">
    <source>
        <dbReference type="Proteomes" id="UP001139028"/>
    </source>
</evidence>
<dbReference type="RefSeq" id="WP_252468872.1">
    <property type="nucleotide sequence ID" value="NZ_JALBWM010000057.1"/>
</dbReference>
<organism evidence="1 2">
    <name type="scientific">Microbulbifer okhotskensis</name>
    <dbReference type="NCBI Taxonomy" id="2926617"/>
    <lineage>
        <taxon>Bacteria</taxon>
        <taxon>Pseudomonadati</taxon>
        <taxon>Pseudomonadota</taxon>
        <taxon>Gammaproteobacteria</taxon>
        <taxon>Cellvibrionales</taxon>
        <taxon>Microbulbiferaceae</taxon>
        <taxon>Microbulbifer</taxon>
    </lineage>
</organism>
<protein>
    <submittedName>
        <fullName evidence="1">Alpha/beta hydrolase-fold protein</fullName>
    </submittedName>
</protein>
<proteinExistence type="predicted"/>
<dbReference type="EMBL" id="JALBWM010000057">
    <property type="protein sequence ID" value="MCO1335294.1"/>
    <property type="molecule type" value="Genomic_DNA"/>
</dbReference>
<keyword evidence="1" id="KW-0378">Hydrolase</keyword>
<reference evidence="1" key="1">
    <citation type="journal article" date="2022" name="Arch. Microbiol.">
        <title>Microbulbifer okhotskensis sp. nov., isolated from a deep bottom sediment of the Okhotsk Sea.</title>
        <authorList>
            <person name="Romanenko L."/>
            <person name="Kurilenko V."/>
            <person name="Otstavnykh N."/>
            <person name="Velansky P."/>
            <person name="Isaeva M."/>
            <person name="Mikhailov V."/>
        </authorList>
    </citation>
    <scope>NUCLEOTIDE SEQUENCE</scope>
    <source>
        <strain evidence="1">OS29</strain>
    </source>
</reference>
<dbReference type="InterPro" id="IPR029058">
    <property type="entry name" value="AB_hydrolase_fold"/>
</dbReference>
<dbReference type="SUPFAM" id="SSF53474">
    <property type="entry name" value="alpha/beta-Hydrolases"/>
    <property type="match status" value="1"/>
</dbReference>
<keyword evidence="2" id="KW-1185">Reference proteome</keyword>
<evidence type="ECO:0000313" key="1">
    <source>
        <dbReference type="EMBL" id="MCO1335294.1"/>
    </source>
</evidence>
<gene>
    <name evidence="1" type="ORF">MO867_13230</name>
</gene>
<dbReference type="Proteomes" id="UP001139028">
    <property type="component" value="Unassembled WGS sequence"/>
</dbReference>
<dbReference type="InterPro" id="IPR000801">
    <property type="entry name" value="Esterase-like"/>
</dbReference>
<accession>A0A9X2J6D1</accession>
<dbReference type="GO" id="GO:0016787">
    <property type="term" value="F:hydrolase activity"/>
    <property type="evidence" value="ECO:0007669"/>
    <property type="project" value="UniProtKB-KW"/>
</dbReference>
<dbReference type="Pfam" id="PF00756">
    <property type="entry name" value="Esterase"/>
    <property type="match status" value="1"/>
</dbReference>
<name>A0A9X2J6D1_9GAMM</name>
<dbReference type="AlphaFoldDB" id="A0A9X2J6D1"/>
<sequence length="190" mass="20913">MVKRVIGTGLFLLIVVGYVVAERFGVVVMASTLISPPKLSGVVQWQVARDDDTGRDVTYAVYLPPSYRSSEHSYPVIFHLHGADPLGRDTGLKMIRSDITLLTASLESQSDLMPESIIVAPYDSDEFSLGFDAKGGEISAEKDLLEILISSKDVNYRVDGRCYIQRFSMGVYGAVKDALKYPDLFIVAIN</sequence>
<dbReference type="Gene3D" id="3.40.50.1820">
    <property type="entry name" value="alpha/beta hydrolase"/>
    <property type="match status" value="1"/>
</dbReference>